<dbReference type="HOGENOM" id="CLU_548183_0_0_10"/>
<dbReference type="RefSeq" id="WP_004327720.1">
    <property type="nucleotide sequence ID" value="NZ_DS499577.1"/>
</dbReference>
<feature type="region of interest" description="Disordered" evidence="1">
    <location>
        <begin position="285"/>
        <end position="361"/>
    </location>
</feature>
<comment type="caution">
    <text evidence="2">The sequence shown here is derived from an EMBL/GenBank/DDBJ whole genome shotgun (WGS) entry which is preliminary data.</text>
</comment>
<feature type="region of interest" description="Disordered" evidence="1">
    <location>
        <begin position="220"/>
        <end position="240"/>
    </location>
</feature>
<evidence type="ECO:0000313" key="3">
    <source>
        <dbReference type="Proteomes" id="UP000005819"/>
    </source>
</evidence>
<dbReference type="OrthoDB" id="1100725at2"/>
<sequence>MEVNKIQEELARLIELVDGWAGSHDVPGIERDLVLDKLKKLYEAIRFANFDEGDSSASASVAAQQSVAEVAPVSEISIDLDDLLAEPVRDFLPESAAMPEALDAPVGESAAVPEPASSEKPVSVSAVTEPMSEPMPVVAPASVPEPDPAPAVGTAPEPVPVSESVPAVQSVPVSEPAAVEVSLSAAAGFSRQDVSMEGRAGKAPGTGRDAAARIGQEGLAGSSAGQVVAPSSEADTESKQKVVVSDSLFDLDDLVIRHREKRRVIMSLYETDGPQEAAASKIPVGIGQKPGHAAAPQQRATAGKEQDDAVAPQPETLLDKMDEPKKSVTSQMPEPQSETSESDSVAAEISEQADNAADADASVAASQKTVVAETTSAKTDAPKYPFAAEPEPVLGEVLGGDVHTLADTIAAPKDMASEIVRKERITDLKQAIGINDKFLLLRDLFGGDTERYERTIDRLNEFDDLDDCIIYISENYDWNPSSDGVRFLMELLERKLS</sequence>
<dbReference type="Proteomes" id="UP000005819">
    <property type="component" value="Unassembled WGS sequence"/>
</dbReference>
<feature type="compositionally biased region" description="Basic and acidic residues" evidence="1">
    <location>
        <begin position="317"/>
        <end position="326"/>
    </location>
</feature>
<dbReference type="eggNOG" id="ENOG5033EGP">
    <property type="taxonomic scope" value="Bacteria"/>
</dbReference>
<evidence type="ECO:0000313" key="2">
    <source>
        <dbReference type="EMBL" id="EDS02164.1"/>
    </source>
</evidence>
<reference evidence="2" key="2">
    <citation type="submission" date="2013-09" db="EMBL/GenBank/DDBJ databases">
        <title>Draft genome sequence of Alistipes putredinis (DSM 17216).</title>
        <authorList>
            <person name="Sudarsanam P."/>
            <person name="Ley R."/>
            <person name="Guruge J."/>
            <person name="Turnbaugh P.J."/>
            <person name="Mahowald M."/>
            <person name="Liep D."/>
            <person name="Gordon J."/>
        </authorList>
    </citation>
    <scope>NUCLEOTIDE SEQUENCE</scope>
    <source>
        <strain evidence="2">DSM 17216</strain>
    </source>
</reference>
<dbReference type="EMBL" id="ABFK02000020">
    <property type="protein sequence ID" value="EDS02164.1"/>
    <property type="molecule type" value="Genomic_DNA"/>
</dbReference>
<dbReference type="AlphaFoldDB" id="B0MWX7"/>
<evidence type="ECO:0000256" key="1">
    <source>
        <dbReference type="SAM" id="MobiDB-lite"/>
    </source>
</evidence>
<reference evidence="2" key="1">
    <citation type="submission" date="2007-10" db="EMBL/GenBank/DDBJ databases">
        <authorList>
            <person name="Fulton L."/>
            <person name="Clifton S."/>
            <person name="Fulton B."/>
            <person name="Xu J."/>
            <person name="Minx P."/>
            <person name="Pepin K.H."/>
            <person name="Johnson M."/>
            <person name="Thiruvilangam P."/>
            <person name="Bhonagiri V."/>
            <person name="Nash W.E."/>
            <person name="Mardis E.R."/>
            <person name="Wilson R.K."/>
        </authorList>
    </citation>
    <scope>NUCLEOTIDE SEQUENCE [LARGE SCALE GENOMIC DNA]</scope>
    <source>
        <strain evidence="2">DSM 17216</strain>
    </source>
</reference>
<feature type="compositionally biased region" description="Polar residues" evidence="1">
    <location>
        <begin position="327"/>
        <end position="343"/>
    </location>
</feature>
<feature type="region of interest" description="Disordered" evidence="1">
    <location>
        <begin position="105"/>
        <end position="129"/>
    </location>
</feature>
<dbReference type="GeneID" id="73802281"/>
<organism evidence="2 3">
    <name type="scientific">Alistipes putredinis DSM 17216</name>
    <dbReference type="NCBI Taxonomy" id="445970"/>
    <lineage>
        <taxon>Bacteria</taxon>
        <taxon>Pseudomonadati</taxon>
        <taxon>Bacteroidota</taxon>
        <taxon>Bacteroidia</taxon>
        <taxon>Bacteroidales</taxon>
        <taxon>Rikenellaceae</taxon>
        <taxon>Alistipes</taxon>
    </lineage>
</organism>
<accession>B0MWX7</accession>
<gene>
    <name evidence="2" type="ORF">ALIPUT_01683</name>
</gene>
<name>B0MWX7_9BACT</name>
<proteinExistence type="predicted"/>
<keyword evidence="3" id="KW-1185">Reference proteome</keyword>
<protein>
    <submittedName>
        <fullName evidence="2">Uncharacterized protein</fullName>
    </submittedName>
</protein>